<evidence type="ECO:0000256" key="4">
    <source>
        <dbReference type="ARBA" id="ARBA00022840"/>
    </source>
</evidence>
<dbReference type="GO" id="GO:0030729">
    <property type="term" value="F:acetoacetate-CoA ligase activity"/>
    <property type="evidence" value="ECO:0007669"/>
    <property type="project" value="InterPro"/>
</dbReference>
<sequence length="700" mass="76875">MDDAGDGDANPVIWVPSKSDLTDSSLAKFRDLVNQRYNLSLQSYKDIHNWSVNASTSQDFWMSVFEFLDIGATKLPSRVFSNISDTGTPSMFPSPIFFPDAQLNFAGSIFKHCHRDPSAIAIIETTEGSLDHRSVTWGELFTQVETLSTAMRRGGVKRGDRVAAVISASRLAIALCLATLSIGAIWSSISPDFGSKGILDRIVQIDPKLIFTDTTVLYNGKRRDLSGTILEWAPVAARGLSLDRIVLCGRGGSTSTSSPDLTTQIPKTLDLRDFYTKGEGGKMEFEQMPFSAPAFIFYSSGTTGVPKCILHSAGGVLLQVKKDYVLHIGVLPKDILFQYTTTAWIMWAFLLTAMSIGTTIVVHEGSPVYPDPPFLLKIISKIKVSIFGTSAKYLTDLMDSNVRPRDVLDLSALRKVTSTGSVLPSDVAKWFYNHGFPPKVQLISGSGGTDCSCSFVGGNALTPVRANEISDKALGMAVDIFDPTSVRGQSLEGTDESGELVCRAPFPSQPLTFWGPDGLEKYKDAYFSMFGPDTWVQGDLIRINPRTRGIQMLGRSDGVLNPSGVRFGSSEIYNVVRLFPEVEDSVCTGQRRSTDRDEVVILFLKLKPGVERTAALRTQIKAKIGQSLSKRHVPKYVFYVDDIPYSNVGKKLEILVKKIISGHKAESTVVANPESLPLYQKYYDIERAAQEEDAMLLSRL</sequence>
<dbReference type="GeneID" id="27345159"/>
<dbReference type="Gene3D" id="3.30.300.30">
    <property type="match status" value="1"/>
</dbReference>
<accession>A0A0D1ZQB0</accession>
<dbReference type="PROSITE" id="PS00455">
    <property type="entry name" value="AMP_BINDING"/>
    <property type="match status" value="1"/>
</dbReference>
<evidence type="ECO:0000256" key="2">
    <source>
        <dbReference type="ARBA" id="ARBA00022598"/>
    </source>
</evidence>
<protein>
    <submittedName>
        <fullName evidence="6">Acetoacetate-CoA ligase</fullName>
    </submittedName>
</protein>
<dbReference type="VEuPathDB" id="FungiDB:PV07_05965"/>
<organism evidence="6 7">
    <name type="scientific">Cladophialophora immunda</name>
    <dbReference type="NCBI Taxonomy" id="569365"/>
    <lineage>
        <taxon>Eukaryota</taxon>
        <taxon>Fungi</taxon>
        <taxon>Dikarya</taxon>
        <taxon>Ascomycota</taxon>
        <taxon>Pezizomycotina</taxon>
        <taxon>Eurotiomycetes</taxon>
        <taxon>Chaetothyriomycetidae</taxon>
        <taxon>Chaetothyriales</taxon>
        <taxon>Herpotrichiellaceae</taxon>
        <taxon>Cladophialophora</taxon>
    </lineage>
</organism>
<dbReference type="OrthoDB" id="10253869at2759"/>
<keyword evidence="3" id="KW-0547">Nucleotide-binding</keyword>
<keyword evidence="4" id="KW-0067">ATP-binding</keyword>
<dbReference type="GO" id="GO:0005524">
    <property type="term" value="F:ATP binding"/>
    <property type="evidence" value="ECO:0007669"/>
    <property type="project" value="UniProtKB-KW"/>
</dbReference>
<dbReference type="Proteomes" id="UP000054466">
    <property type="component" value="Unassembled WGS sequence"/>
</dbReference>
<dbReference type="PANTHER" id="PTHR42921:SF1">
    <property type="entry name" value="ACETOACETYL-COA SYNTHETASE"/>
    <property type="match status" value="1"/>
</dbReference>
<dbReference type="HOGENOM" id="CLU_000022_3_3_1"/>
<evidence type="ECO:0000259" key="5">
    <source>
        <dbReference type="Pfam" id="PF00501"/>
    </source>
</evidence>
<dbReference type="PANTHER" id="PTHR42921">
    <property type="entry name" value="ACETOACETYL-COA SYNTHETASE"/>
    <property type="match status" value="1"/>
</dbReference>
<dbReference type="InterPro" id="IPR005914">
    <property type="entry name" value="Acac_CoA_synth"/>
</dbReference>
<dbReference type="Pfam" id="PF00501">
    <property type="entry name" value="AMP-binding"/>
    <property type="match status" value="1"/>
</dbReference>
<name>A0A0D1ZQB0_9EURO</name>
<feature type="domain" description="AMP-dependent synthetase/ligase" evidence="5">
    <location>
        <begin position="111"/>
        <end position="505"/>
    </location>
</feature>
<proteinExistence type="inferred from homology"/>
<dbReference type="Gene3D" id="3.40.50.12780">
    <property type="entry name" value="N-terminal domain of ligase-like"/>
    <property type="match status" value="1"/>
</dbReference>
<reference evidence="6 7" key="1">
    <citation type="submission" date="2015-01" db="EMBL/GenBank/DDBJ databases">
        <title>The Genome Sequence of Cladophialophora immunda CBS83496.</title>
        <authorList>
            <consortium name="The Broad Institute Genomics Platform"/>
            <person name="Cuomo C."/>
            <person name="de Hoog S."/>
            <person name="Gorbushina A."/>
            <person name="Stielow B."/>
            <person name="Teixiera M."/>
            <person name="Abouelleil A."/>
            <person name="Chapman S.B."/>
            <person name="Priest M."/>
            <person name="Young S.K."/>
            <person name="Wortman J."/>
            <person name="Nusbaum C."/>
            <person name="Birren B."/>
        </authorList>
    </citation>
    <scope>NUCLEOTIDE SEQUENCE [LARGE SCALE GENOMIC DNA]</scope>
    <source>
        <strain evidence="6 7">CBS 83496</strain>
    </source>
</reference>
<dbReference type="SUPFAM" id="SSF56801">
    <property type="entry name" value="Acetyl-CoA synthetase-like"/>
    <property type="match status" value="1"/>
</dbReference>
<evidence type="ECO:0000256" key="3">
    <source>
        <dbReference type="ARBA" id="ARBA00022741"/>
    </source>
</evidence>
<evidence type="ECO:0000313" key="6">
    <source>
        <dbReference type="EMBL" id="KIW30206.1"/>
    </source>
</evidence>
<dbReference type="AlphaFoldDB" id="A0A0D1ZQB0"/>
<evidence type="ECO:0000256" key="1">
    <source>
        <dbReference type="ARBA" id="ARBA00006432"/>
    </source>
</evidence>
<dbReference type="RefSeq" id="XP_016250422.1">
    <property type="nucleotide sequence ID" value="XM_016392903.1"/>
</dbReference>
<dbReference type="GO" id="GO:0006629">
    <property type="term" value="P:lipid metabolic process"/>
    <property type="evidence" value="ECO:0007669"/>
    <property type="project" value="InterPro"/>
</dbReference>
<gene>
    <name evidence="6" type="ORF">PV07_05965</name>
</gene>
<dbReference type="NCBIfam" id="TIGR01217">
    <property type="entry name" value="ac_ac_CoA_syn"/>
    <property type="match status" value="1"/>
</dbReference>
<dbReference type="EMBL" id="KN847042">
    <property type="protein sequence ID" value="KIW30206.1"/>
    <property type="molecule type" value="Genomic_DNA"/>
</dbReference>
<dbReference type="InterPro" id="IPR020845">
    <property type="entry name" value="AMP-binding_CS"/>
</dbReference>
<keyword evidence="7" id="KW-1185">Reference proteome</keyword>
<evidence type="ECO:0000313" key="7">
    <source>
        <dbReference type="Proteomes" id="UP000054466"/>
    </source>
</evidence>
<dbReference type="InterPro" id="IPR042099">
    <property type="entry name" value="ANL_N_sf"/>
</dbReference>
<dbReference type="InterPro" id="IPR000873">
    <property type="entry name" value="AMP-dep_synth/lig_dom"/>
</dbReference>
<keyword evidence="2 6" id="KW-0436">Ligase</keyword>
<dbReference type="InterPro" id="IPR045851">
    <property type="entry name" value="AMP-bd_C_sf"/>
</dbReference>
<comment type="similarity">
    <text evidence="1">Belongs to the ATP-dependent AMP-binding enzyme family.</text>
</comment>
<dbReference type="STRING" id="569365.A0A0D1ZQB0"/>